<dbReference type="EMBL" id="JAQQAF010000003">
    <property type="protein sequence ID" value="KAJ8500618.1"/>
    <property type="molecule type" value="Genomic_DNA"/>
</dbReference>
<dbReference type="GO" id="GO:0004439">
    <property type="term" value="F:phosphatidylinositol-4,5-bisphosphate 5-phosphatase activity"/>
    <property type="evidence" value="ECO:0007669"/>
    <property type="project" value="TreeGrafter"/>
</dbReference>
<keyword evidence="3" id="KW-0732">Signal</keyword>
<dbReference type="GO" id="GO:0046856">
    <property type="term" value="P:phosphatidylinositol dephosphorylation"/>
    <property type="evidence" value="ECO:0007669"/>
    <property type="project" value="InterPro"/>
</dbReference>
<reference evidence="5 6" key="1">
    <citation type="submission" date="2022-12" db="EMBL/GenBank/DDBJ databases">
        <title>Chromosome-scale assembly of the Ensete ventricosum genome.</title>
        <authorList>
            <person name="Dussert Y."/>
            <person name="Stocks J."/>
            <person name="Wendawek A."/>
            <person name="Woldeyes F."/>
            <person name="Nichols R.A."/>
            <person name="Borrell J.S."/>
        </authorList>
    </citation>
    <scope>NUCLEOTIDE SEQUENCE [LARGE SCALE GENOMIC DNA]</scope>
    <source>
        <strain evidence="6">cv. Maze</strain>
        <tissue evidence="5">Seeds</tissue>
    </source>
</reference>
<dbReference type="PANTHER" id="PTHR45666">
    <property type="entry name" value="TYPE IV INOSITOL POLYPHOSPHATE 5-PHOSPHATASE 9"/>
    <property type="match status" value="1"/>
</dbReference>
<dbReference type="Gene3D" id="3.60.10.10">
    <property type="entry name" value="Endonuclease/exonuclease/phosphatase"/>
    <property type="match status" value="1"/>
</dbReference>
<feature type="domain" description="Inositol polyphosphate-related phosphatase" evidence="4">
    <location>
        <begin position="39"/>
        <end position="382"/>
    </location>
</feature>
<dbReference type="SUPFAM" id="SSF56219">
    <property type="entry name" value="DNase I-like"/>
    <property type="match status" value="1"/>
</dbReference>
<dbReference type="InterPro" id="IPR036691">
    <property type="entry name" value="Endo/exonu/phosph_ase_sf"/>
</dbReference>
<dbReference type="AlphaFoldDB" id="A0AAV8R935"/>
<comment type="caution">
    <text evidence="5">The sequence shown here is derived from an EMBL/GenBank/DDBJ whole genome shotgun (WGS) entry which is preliminary data.</text>
</comment>
<dbReference type="InterPro" id="IPR045849">
    <property type="entry name" value="IP5P_plant"/>
</dbReference>
<dbReference type="Proteomes" id="UP001222027">
    <property type="component" value="Unassembled WGS sequence"/>
</dbReference>
<dbReference type="SMART" id="SM00128">
    <property type="entry name" value="IPPc"/>
    <property type="match status" value="1"/>
</dbReference>
<accession>A0AAV8R935</accession>
<gene>
    <name evidence="5" type="ORF">OPV22_011170</name>
</gene>
<protein>
    <recommendedName>
        <fullName evidence="4">Inositol polyphosphate-related phosphatase domain-containing protein</fullName>
    </recommendedName>
</protein>
<feature type="chain" id="PRO_5043350425" description="Inositol polyphosphate-related phosphatase domain-containing protein" evidence="3">
    <location>
        <begin position="19"/>
        <end position="397"/>
    </location>
</feature>
<name>A0AAV8R935_ENSVE</name>
<proteinExistence type="inferred from homology"/>
<dbReference type="InterPro" id="IPR000300">
    <property type="entry name" value="IPPc"/>
</dbReference>
<evidence type="ECO:0000256" key="3">
    <source>
        <dbReference type="SAM" id="SignalP"/>
    </source>
</evidence>
<comment type="similarity">
    <text evidence="1">Belongs to the inositol polyphosphate 5-phosphatase family.</text>
</comment>
<evidence type="ECO:0000313" key="5">
    <source>
        <dbReference type="EMBL" id="KAJ8500618.1"/>
    </source>
</evidence>
<sequence>MCCHILLLGLDWSLTVIPKLLIANMALLDGASYGQLVTSAYKVFVGTWNVGGIPPTDDLDLETWLDTSNNSYDIYVLGFQEIIPLSTRNVLGLEESKMAGKWNSIIDATLNKSLPEQRPTQMFEPVEHRKVYPVKDGCHRERRAGDFRCIISKQMVGILVSLWIRNDLLDYVSYPSVSCIGCGIMGCLRNKGSVSVRFCLHESSFCFVCCHLASGGKEGDEMRRNSNIMDVLSKTCFSGDSSNDLPKTILDHDRIVLFGDLNYRISLPEAKTRSLVEQKEWDILLDQDQLRLELSEGRTLEGWNEGAITFSPTYKYHPNSDQYCWEVPGVIGERRRAPAWCDRILWLGEGLKQIEYERCESQLSDHRPVRAIFTAEVDADVLQSSNAMDGQGGVRNG</sequence>
<organism evidence="5 6">
    <name type="scientific">Ensete ventricosum</name>
    <name type="common">Abyssinian banana</name>
    <name type="synonym">Musa ensete</name>
    <dbReference type="NCBI Taxonomy" id="4639"/>
    <lineage>
        <taxon>Eukaryota</taxon>
        <taxon>Viridiplantae</taxon>
        <taxon>Streptophyta</taxon>
        <taxon>Embryophyta</taxon>
        <taxon>Tracheophyta</taxon>
        <taxon>Spermatophyta</taxon>
        <taxon>Magnoliopsida</taxon>
        <taxon>Liliopsida</taxon>
        <taxon>Zingiberales</taxon>
        <taxon>Musaceae</taxon>
        <taxon>Ensete</taxon>
    </lineage>
</organism>
<feature type="signal peptide" evidence="3">
    <location>
        <begin position="1"/>
        <end position="18"/>
    </location>
</feature>
<keyword evidence="6" id="KW-1185">Reference proteome</keyword>
<keyword evidence="2" id="KW-0378">Hydrolase</keyword>
<evidence type="ECO:0000313" key="6">
    <source>
        <dbReference type="Proteomes" id="UP001222027"/>
    </source>
</evidence>
<evidence type="ECO:0000259" key="4">
    <source>
        <dbReference type="SMART" id="SM00128"/>
    </source>
</evidence>
<dbReference type="GO" id="GO:0004445">
    <property type="term" value="F:inositol-polyphosphate 5-phosphatase activity"/>
    <property type="evidence" value="ECO:0007669"/>
    <property type="project" value="InterPro"/>
</dbReference>
<dbReference type="PANTHER" id="PTHR45666:SF24">
    <property type="entry name" value="OS09G0394600 PROTEIN"/>
    <property type="match status" value="1"/>
</dbReference>
<evidence type="ECO:0000256" key="2">
    <source>
        <dbReference type="ARBA" id="ARBA00022801"/>
    </source>
</evidence>
<dbReference type="GO" id="GO:0034485">
    <property type="term" value="F:phosphatidylinositol-3,4,5-trisphosphate 5-phosphatase activity"/>
    <property type="evidence" value="ECO:0007669"/>
    <property type="project" value="TreeGrafter"/>
</dbReference>
<evidence type="ECO:0000256" key="1">
    <source>
        <dbReference type="ARBA" id="ARBA00010768"/>
    </source>
</evidence>
<dbReference type="Pfam" id="PF22669">
    <property type="entry name" value="Exo_endo_phos2"/>
    <property type="match status" value="1"/>
</dbReference>